<evidence type="ECO:0000256" key="1">
    <source>
        <dbReference type="ARBA" id="ARBA00004141"/>
    </source>
</evidence>
<dbReference type="Pfam" id="PF04138">
    <property type="entry name" value="GtrA_DPMS_TM"/>
    <property type="match status" value="1"/>
</dbReference>
<accession>A0A2Z6DV43</accession>
<evidence type="ECO:0000256" key="2">
    <source>
        <dbReference type="ARBA" id="ARBA00009399"/>
    </source>
</evidence>
<dbReference type="KEGG" id="htl:HPTL_0035"/>
<dbReference type="PANTHER" id="PTHR38459">
    <property type="entry name" value="PROPHAGE BACTOPRENOL-LINKED GLUCOSE TRANSLOCASE HOMOLOG"/>
    <property type="match status" value="1"/>
</dbReference>
<reference evidence="8 9" key="1">
    <citation type="submission" date="2018-04" db="EMBL/GenBank/DDBJ databases">
        <title>Complete genome sequence of Hydrogenophilus thermoluteolus TH-1.</title>
        <authorList>
            <person name="Arai H."/>
        </authorList>
    </citation>
    <scope>NUCLEOTIDE SEQUENCE [LARGE SCALE GENOMIC DNA]</scope>
    <source>
        <strain evidence="8 9">TH-1</strain>
    </source>
</reference>
<feature type="transmembrane region" description="Helical" evidence="6">
    <location>
        <begin position="112"/>
        <end position="131"/>
    </location>
</feature>
<evidence type="ECO:0000256" key="4">
    <source>
        <dbReference type="ARBA" id="ARBA00022989"/>
    </source>
</evidence>
<comment type="similarity">
    <text evidence="2">Belongs to the GtrA family.</text>
</comment>
<dbReference type="EMBL" id="AP018558">
    <property type="protein sequence ID" value="BBD76305.1"/>
    <property type="molecule type" value="Genomic_DNA"/>
</dbReference>
<dbReference type="InterPro" id="IPR051401">
    <property type="entry name" value="GtrA_CellWall_Glycosyl"/>
</dbReference>
<organism evidence="8 9">
    <name type="scientific">Hydrogenophilus thermoluteolus</name>
    <name type="common">Pseudomonas hydrogenothermophila</name>
    <dbReference type="NCBI Taxonomy" id="297"/>
    <lineage>
        <taxon>Bacteria</taxon>
        <taxon>Pseudomonadati</taxon>
        <taxon>Pseudomonadota</taxon>
        <taxon>Hydrogenophilia</taxon>
        <taxon>Hydrogenophilales</taxon>
        <taxon>Hydrogenophilaceae</taxon>
        <taxon>Hydrogenophilus</taxon>
    </lineage>
</organism>
<sequence length="140" mass="15756">MLRVTRTVSMMHSLPPNLKRITHFAFASLFGTAAHYAVLITLVEWAHRTPTEGTAVGFVVGALVNYLLARRWAFPETQSRHREALIKFLLVAASGWGLNTGLIFLATAVAHFPYLAAQVAVTATLFFWHYAANRLWTFRR</sequence>
<name>A0A2Z6DV43_HYDTE</name>
<dbReference type="GO" id="GO:0005886">
    <property type="term" value="C:plasma membrane"/>
    <property type="evidence" value="ECO:0007669"/>
    <property type="project" value="TreeGrafter"/>
</dbReference>
<feature type="transmembrane region" description="Helical" evidence="6">
    <location>
        <begin position="55"/>
        <end position="73"/>
    </location>
</feature>
<protein>
    <recommendedName>
        <fullName evidence="7">GtrA/DPMS transmembrane domain-containing protein</fullName>
    </recommendedName>
</protein>
<evidence type="ECO:0000256" key="6">
    <source>
        <dbReference type="SAM" id="Phobius"/>
    </source>
</evidence>
<evidence type="ECO:0000256" key="5">
    <source>
        <dbReference type="ARBA" id="ARBA00023136"/>
    </source>
</evidence>
<dbReference type="GO" id="GO:0000271">
    <property type="term" value="P:polysaccharide biosynthetic process"/>
    <property type="evidence" value="ECO:0007669"/>
    <property type="project" value="InterPro"/>
</dbReference>
<proteinExistence type="inferred from homology"/>
<dbReference type="Proteomes" id="UP000262004">
    <property type="component" value="Chromosome"/>
</dbReference>
<evidence type="ECO:0000313" key="8">
    <source>
        <dbReference type="EMBL" id="BBD76305.1"/>
    </source>
</evidence>
<evidence type="ECO:0000259" key="7">
    <source>
        <dbReference type="Pfam" id="PF04138"/>
    </source>
</evidence>
<gene>
    <name evidence="8" type="ORF">HPTL_0035</name>
</gene>
<dbReference type="AlphaFoldDB" id="A0A2Z6DV43"/>
<feature type="transmembrane region" description="Helical" evidence="6">
    <location>
        <begin position="85"/>
        <end position="106"/>
    </location>
</feature>
<evidence type="ECO:0000256" key="3">
    <source>
        <dbReference type="ARBA" id="ARBA00022692"/>
    </source>
</evidence>
<feature type="transmembrane region" description="Helical" evidence="6">
    <location>
        <begin position="21"/>
        <end position="43"/>
    </location>
</feature>
<dbReference type="InterPro" id="IPR007267">
    <property type="entry name" value="GtrA_DPMS_TM"/>
</dbReference>
<keyword evidence="3 6" id="KW-0812">Transmembrane</keyword>
<feature type="domain" description="GtrA/DPMS transmembrane" evidence="7">
    <location>
        <begin position="24"/>
        <end position="138"/>
    </location>
</feature>
<evidence type="ECO:0000313" key="9">
    <source>
        <dbReference type="Proteomes" id="UP000262004"/>
    </source>
</evidence>
<keyword evidence="9" id="KW-1185">Reference proteome</keyword>
<dbReference type="PANTHER" id="PTHR38459:SF1">
    <property type="entry name" value="PROPHAGE BACTOPRENOL-LINKED GLUCOSE TRANSLOCASE HOMOLOG"/>
    <property type="match status" value="1"/>
</dbReference>
<comment type="subcellular location">
    <subcellularLocation>
        <location evidence="1">Membrane</location>
        <topology evidence="1">Multi-pass membrane protein</topology>
    </subcellularLocation>
</comment>
<keyword evidence="5 6" id="KW-0472">Membrane</keyword>
<keyword evidence="4 6" id="KW-1133">Transmembrane helix</keyword>